<sequence>MSKNFPFLGTPKHEGLEPPMSIRLHARMLFACSGRGERDRIAGVGHDGRDRGDEADGADRVRAHLPGGAPRERDARAHLRAAPVHAQRAQHLHREPGPGRPPRHRLRGPLHDDHLHLRRVALRPRHLPPHRDHQGHLHRRVRLHADRPLRREVLHHRRPHQETPVLQDLDHRYGARHMAHLHHFQHPLGGVLAGPRSAGRQQRERGVLRSVPGGGRGELREAAGRLQVPRLLRSPAQRHRGLLRQDRPPPRQQRQEHPRRDPGTARPDPGTQKGGKDRADFRDNFQPVLLTIPHLHAVVLPSPDIKLRLQSLLACAQDCRLQLQFHQLLHQPHCPLFHQRHLSEPFRPLPLLPPKNLRWPARQIKHHQQTH</sequence>
<feature type="compositionally biased region" description="Basic and acidic residues" evidence="1">
    <location>
        <begin position="41"/>
        <end position="62"/>
    </location>
</feature>
<feature type="region of interest" description="Disordered" evidence="1">
    <location>
        <begin position="86"/>
        <end position="109"/>
    </location>
</feature>
<feature type="region of interest" description="Disordered" evidence="1">
    <location>
        <begin position="41"/>
        <end position="70"/>
    </location>
</feature>
<dbReference type="AlphaFoldDB" id="A0A9P0AJM2"/>
<proteinExistence type="predicted"/>
<reference evidence="2" key="1">
    <citation type="submission" date="2021-12" db="EMBL/GenBank/DDBJ databases">
        <authorList>
            <person name="King R."/>
        </authorList>
    </citation>
    <scope>NUCLEOTIDE SEQUENCE</scope>
</reference>
<gene>
    <name evidence="2" type="ORF">BEMITA_LOCUS11193</name>
</gene>
<dbReference type="Proteomes" id="UP001152759">
    <property type="component" value="Chromosome 7"/>
</dbReference>
<evidence type="ECO:0000313" key="3">
    <source>
        <dbReference type="Proteomes" id="UP001152759"/>
    </source>
</evidence>
<evidence type="ECO:0000256" key="1">
    <source>
        <dbReference type="SAM" id="MobiDB-lite"/>
    </source>
</evidence>
<keyword evidence="3" id="KW-1185">Reference proteome</keyword>
<name>A0A9P0AJM2_BEMTA</name>
<protein>
    <submittedName>
        <fullName evidence="2">Uncharacterized protein</fullName>
    </submittedName>
</protein>
<organism evidence="2 3">
    <name type="scientific">Bemisia tabaci</name>
    <name type="common">Sweetpotato whitefly</name>
    <name type="synonym">Aleurodes tabaci</name>
    <dbReference type="NCBI Taxonomy" id="7038"/>
    <lineage>
        <taxon>Eukaryota</taxon>
        <taxon>Metazoa</taxon>
        <taxon>Ecdysozoa</taxon>
        <taxon>Arthropoda</taxon>
        <taxon>Hexapoda</taxon>
        <taxon>Insecta</taxon>
        <taxon>Pterygota</taxon>
        <taxon>Neoptera</taxon>
        <taxon>Paraneoptera</taxon>
        <taxon>Hemiptera</taxon>
        <taxon>Sternorrhyncha</taxon>
        <taxon>Aleyrodoidea</taxon>
        <taxon>Aleyrodidae</taxon>
        <taxon>Aleyrodinae</taxon>
        <taxon>Bemisia</taxon>
    </lineage>
</organism>
<dbReference type="EMBL" id="OU963868">
    <property type="protein sequence ID" value="CAH0392711.1"/>
    <property type="molecule type" value="Genomic_DNA"/>
</dbReference>
<evidence type="ECO:0000313" key="2">
    <source>
        <dbReference type="EMBL" id="CAH0392711.1"/>
    </source>
</evidence>
<feature type="compositionally biased region" description="Basic and acidic residues" evidence="1">
    <location>
        <begin position="243"/>
        <end position="263"/>
    </location>
</feature>
<accession>A0A9P0AJM2</accession>
<feature type="region of interest" description="Disordered" evidence="1">
    <location>
        <begin position="187"/>
        <end position="280"/>
    </location>
</feature>